<evidence type="ECO:0000313" key="7">
    <source>
        <dbReference type="EMBL" id="NEN76544.1"/>
    </source>
</evidence>
<comment type="similarity">
    <text evidence="1">Belongs to the low molecular weight phosphotyrosine protein phosphatase family.</text>
</comment>
<dbReference type="EMBL" id="JAAGYR010000021">
    <property type="protein sequence ID" value="NEN76544.1"/>
    <property type="molecule type" value="Genomic_DNA"/>
</dbReference>
<comment type="caution">
    <text evidence="7">The sequence shown here is derived from an EMBL/GenBank/DDBJ whole genome shotgun (WGS) entry which is preliminary data.</text>
</comment>
<evidence type="ECO:0000256" key="5">
    <source>
        <dbReference type="PIRSR" id="PIRSR617867-1"/>
    </source>
</evidence>
<accession>A0A6L9YA01</accession>
<feature type="active site" description="Proton donor" evidence="5">
    <location>
        <position position="117"/>
    </location>
</feature>
<dbReference type="AlphaFoldDB" id="A0A6L9YA01"/>
<evidence type="ECO:0000313" key="8">
    <source>
        <dbReference type="Proteomes" id="UP000477651"/>
    </source>
</evidence>
<dbReference type="PANTHER" id="PTHR11717:SF7">
    <property type="entry name" value="LOW MOLECULAR WEIGHT PHOSPHOTYROSINE PROTEIN PHOSPHATASE"/>
    <property type="match status" value="1"/>
</dbReference>
<dbReference type="PRINTS" id="PR00719">
    <property type="entry name" value="LMWPTPASE"/>
</dbReference>
<evidence type="ECO:0000256" key="1">
    <source>
        <dbReference type="ARBA" id="ARBA00011063"/>
    </source>
</evidence>
<evidence type="ECO:0000256" key="2">
    <source>
        <dbReference type="ARBA" id="ARBA00013064"/>
    </source>
</evidence>
<keyword evidence="3" id="KW-0378">Hydrolase</keyword>
<keyword evidence="4" id="KW-0904">Protein phosphatase</keyword>
<dbReference type="CDD" id="cd16343">
    <property type="entry name" value="LMWPTP"/>
    <property type="match status" value="1"/>
</dbReference>
<dbReference type="SMART" id="SM00226">
    <property type="entry name" value="LMWPc"/>
    <property type="match status" value="1"/>
</dbReference>
<feature type="domain" description="Phosphotyrosine protein phosphatase I" evidence="6">
    <location>
        <begin position="2"/>
        <end position="143"/>
    </location>
</feature>
<protein>
    <recommendedName>
        <fullName evidence="2">protein-tyrosine-phosphatase</fullName>
        <ecNumber evidence="2">3.1.3.48</ecNumber>
    </recommendedName>
</protein>
<evidence type="ECO:0000259" key="6">
    <source>
        <dbReference type="SMART" id="SM00226"/>
    </source>
</evidence>
<dbReference type="InterPro" id="IPR050438">
    <property type="entry name" value="LMW_PTPase"/>
</dbReference>
<dbReference type="InterPro" id="IPR036196">
    <property type="entry name" value="Ptyr_pPase_sf"/>
</dbReference>
<sequence length="157" mass="17978">MGGICRPPSAVGVLRHLVQEAGLQDHIKIDCAATHDYHIGEPPDGRAQFVSRKHGYDISDIRTRLITLEDIKEFDLILAMSWETLSFLQQMAPRKEYHKLMLLMRYANDYEEATVPDPYYGGVDAFFKMLDYLEDACQGMFEVISKRVTQYQPLSSS</sequence>
<organism evidence="7 8">
    <name type="scientific">Pelistega ratti</name>
    <dbReference type="NCBI Taxonomy" id="2652177"/>
    <lineage>
        <taxon>Bacteria</taxon>
        <taxon>Pseudomonadati</taxon>
        <taxon>Pseudomonadota</taxon>
        <taxon>Betaproteobacteria</taxon>
        <taxon>Burkholderiales</taxon>
        <taxon>Alcaligenaceae</taxon>
        <taxon>Pelistega</taxon>
    </lineage>
</organism>
<proteinExistence type="inferred from homology"/>
<name>A0A6L9YA01_9BURK</name>
<dbReference type="InterPro" id="IPR017867">
    <property type="entry name" value="Tyr_phospatase_low_mol_wt"/>
</dbReference>
<evidence type="ECO:0000256" key="3">
    <source>
        <dbReference type="ARBA" id="ARBA00022801"/>
    </source>
</evidence>
<feature type="active site" evidence="5">
    <location>
        <position position="6"/>
    </location>
</feature>
<dbReference type="Gene3D" id="3.40.50.2300">
    <property type="match status" value="1"/>
</dbReference>
<dbReference type="EC" id="3.1.3.48" evidence="2"/>
<dbReference type="InterPro" id="IPR023485">
    <property type="entry name" value="Ptyr_pPase"/>
</dbReference>
<evidence type="ECO:0000256" key="4">
    <source>
        <dbReference type="ARBA" id="ARBA00022912"/>
    </source>
</evidence>
<gene>
    <name evidence="7" type="ORF">F9B74_09520</name>
</gene>
<dbReference type="GO" id="GO:0004725">
    <property type="term" value="F:protein tyrosine phosphatase activity"/>
    <property type="evidence" value="ECO:0007669"/>
    <property type="project" value="UniProtKB-EC"/>
</dbReference>
<dbReference type="Proteomes" id="UP000477651">
    <property type="component" value="Unassembled WGS sequence"/>
</dbReference>
<dbReference type="PANTHER" id="PTHR11717">
    <property type="entry name" value="LOW MOLECULAR WEIGHT PROTEIN TYROSINE PHOSPHATASE"/>
    <property type="match status" value="1"/>
</dbReference>
<reference evidence="7 8" key="1">
    <citation type="submission" date="2020-02" db="EMBL/GenBank/DDBJ databases">
        <title>Pelistega sp. NLN82 were isolated from wild rodents of the Hainan Island.</title>
        <authorList>
            <person name="Niu N."/>
            <person name="Zhou J."/>
        </authorList>
    </citation>
    <scope>NUCLEOTIDE SEQUENCE [LARGE SCALE GENOMIC DNA]</scope>
    <source>
        <strain evidence="7 8">NLN82</strain>
    </source>
</reference>
<dbReference type="SUPFAM" id="SSF52788">
    <property type="entry name" value="Phosphotyrosine protein phosphatases I"/>
    <property type="match status" value="1"/>
</dbReference>
<dbReference type="Pfam" id="PF01451">
    <property type="entry name" value="LMWPc"/>
    <property type="match status" value="1"/>
</dbReference>
<keyword evidence="8" id="KW-1185">Reference proteome</keyword>